<dbReference type="OrthoDB" id="9800398at2"/>
<dbReference type="Proteomes" id="UP000030403">
    <property type="component" value="Unassembled WGS sequence"/>
</dbReference>
<proteinExistence type="predicted"/>
<protein>
    <recommendedName>
        <fullName evidence="3">Mor transcription activator domain-containing protein</fullName>
    </recommendedName>
</protein>
<keyword evidence="2" id="KW-1185">Reference proteome</keyword>
<sequence length="88" mass="10197">MNNVKAEIVLPEALLKEIQQYVQGENLYIPKPKHSYKKWGTCNGGRKKIDDRNMKMIQAYRNGSSINKLADEHYLSVETVKKIVYGNR</sequence>
<evidence type="ECO:0000313" key="1">
    <source>
        <dbReference type="EMBL" id="KGX84407.1"/>
    </source>
</evidence>
<dbReference type="eggNOG" id="COG5566">
    <property type="taxonomic scope" value="Bacteria"/>
</dbReference>
<organism evidence="1 2">
    <name type="scientific">Pontibacillus marinus BH030004 = DSM 16465</name>
    <dbReference type="NCBI Taxonomy" id="1385511"/>
    <lineage>
        <taxon>Bacteria</taxon>
        <taxon>Bacillati</taxon>
        <taxon>Bacillota</taxon>
        <taxon>Bacilli</taxon>
        <taxon>Bacillales</taxon>
        <taxon>Bacillaceae</taxon>
        <taxon>Pontibacillus</taxon>
    </lineage>
</organism>
<dbReference type="InterPro" id="IPR052411">
    <property type="entry name" value="c-mor_Regulatory_Protein"/>
</dbReference>
<dbReference type="EMBL" id="AVPF01000057">
    <property type="protein sequence ID" value="KGX84407.1"/>
    <property type="molecule type" value="Genomic_DNA"/>
</dbReference>
<dbReference type="InterPro" id="IPR049739">
    <property type="entry name" value="YraL-like"/>
</dbReference>
<dbReference type="AlphaFoldDB" id="A0A0A5HLB2"/>
<dbReference type="SUPFAM" id="SSF46689">
    <property type="entry name" value="Homeodomain-like"/>
    <property type="match status" value="1"/>
</dbReference>
<evidence type="ECO:0008006" key="3">
    <source>
        <dbReference type="Google" id="ProtNLM"/>
    </source>
</evidence>
<gene>
    <name evidence="1" type="ORF">N783_17655</name>
</gene>
<dbReference type="PANTHER" id="PTHR37812">
    <property type="entry name" value="MU-LIKE PROPHAGE FLUMU PROTEIN C"/>
    <property type="match status" value="1"/>
</dbReference>
<comment type="caution">
    <text evidence="1">The sequence shown here is derived from an EMBL/GenBank/DDBJ whole genome shotgun (WGS) entry which is preliminary data.</text>
</comment>
<evidence type="ECO:0000313" key="2">
    <source>
        <dbReference type="Proteomes" id="UP000030403"/>
    </source>
</evidence>
<reference evidence="1 2" key="1">
    <citation type="submission" date="2013-08" db="EMBL/GenBank/DDBJ databases">
        <authorList>
            <person name="Huang J."/>
            <person name="Wang G."/>
        </authorList>
    </citation>
    <scope>NUCLEOTIDE SEQUENCE [LARGE SCALE GENOMIC DNA]</scope>
    <source>
        <strain evidence="1 2">BH030004</strain>
    </source>
</reference>
<name>A0A0A5HLB2_9BACI</name>
<dbReference type="InterPro" id="IPR009057">
    <property type="entry name" value="Homeodomain-like_sf"/>
</dbReference>
<dbReference type="PANTHER" id="PTHR37812:SF1">
    <property type="entry name" value="MU-LIKE PROPHAGE FLUMU PROTEIN C"/>
    <property type="match status" value="1"/>
</dbReference>
<dbReference type="STRING" id="1385511.GCA_000425225_01987"/>
<dbReference type="RefSeq" id="WP_027446004.1">
    <property type="nucleotide sequence ID" value="NZ_AULJ01000019.1"/>
</dbReference>
<accession>A0A0A5HLB2</accession>
<dbReference type="NCBIfam" id="NF040785">
    <property type="entry name" value="CD3324_fam"/>
    <property type="match status" value="1"/>
</dbReference>